<reference evidence="8 9" key="1">
    <citation type="journal article" date="2018" name="Mol. Biol. Evol.">
        <title>Broad Genomic Sampling Reveals a Smut Pathogenic Ancestry of the Fungal Clade Ustilaginomycotina.</title>
        <authorList>
            <person name="Kijpornyongpan T."/>
            <person name="Mondo S.J."/>
            <person name="Barry K."/>
            <person name="Sandor L."/>
            <person name="Lee J."/>
            <person name="Lipzen A."/>
            <person name="Pangilinan J."/>
            <person name="LaButti K."/>
            <person name="Hainaut M."/>
            <person name="Henrissat B."/>
            <person name="Grigoriev I.V."/>
            <person name="Spatafora J.W."/>
            <person name="Aime M.C."/>
        </authorList>
    </citation>
    <scope>NUCLEOTIDE SEQUENCE [LARGE SCALE GENOMIC DNA]</scope>
    <source>
        <strain evidence="8 9">MCA 4186</strain>
    </source>
</reference>
<dbReference type="Pfam" id="PF01565">
    <property type="entry name" value="FAD_binding_4"/>
    <property type="match status" value="1"/>
</dbReference>
<feature type="compositionally biased region" description="Polar residues" evidence="6">
    <location>
        <begin position="259"/>
        <end position="269"/>
    </location>
</feature>
<dbReference type="PANTHER" id="PTHR42973">
    <property type="entry name" value="BINDING OXIDOREDUCTASE, PUTATIVE (AFU_ORTHOLOGUE AFUA_1G17690)-RELATED"/>
    <property type="match status" value="1"/>
</dbReference>
<keyword evidence="3" id="KW-0285">Flavoprotein</keyword>
<dbReference type="PROSITE" id="PS51387">
    <property type="entry name" value="FAD_PCMH"/>
    <property type="match status" value="1"/>
</dbReference>
<dbReference type="InterPro" id="IPR016166">
    <property type="entry name" value="FAD-bd_PCMH"/>
</dbReference>
<dbReference type="InterPro" id="IPR016167">
    <property type="entry name" value="FAD-bd_PCMH_sub1"/>
</dbReference>
<comment type="similarity">
    <text evidence="2">Belongs to the oxygen-dependent FAD-linked oxidoreductase family.</text>
</comment>
<keyword evidence="5" id="KW-0560">Oxidoreductase</keyword>
<feature type="region of interest" description="Disordered" evidence="6">
    <location>
        <begin position="158"/>
        <end position="287"/>
    </location>
</feature>
<dbReference type="InterPro" id="IPR012951">
    <property type="entry name" value="BBE"/>
</dbReference>
<dbReference type="Gene3D" id="3.30.43.10">
    <property type="entry name" value="Uridine Diphospho-n-acetylenolpyruvylglucosamine Reductase, domain 2"/>
    <property type="match status" value="1"/>
</dbReference>
<evidence type="ECO:0000256" key="1">
    <source>
        <dbReference type="ARBA" id="ARBA00001974"/>
    </source>
</evidence>
<proteinExistence type="inferred from homology"/>
<feature type="compositionally biased region" description="Polar residues" evidence="6">
    <location>
        <begin position="322"/>
        <end position="331"/>
    </location>
</feature>
<dbReference type="Gene3D" id="3.30.465.10">
    <property type="match status" value="1"/>
</dbReference>
<dbReference type="InterPro" id="IPR006094">
    <property type="entry name" value="Oxid_FAD_bind_N"/>
</dbReference>
<dbReference type="AlphaFoldDB" id="A0A316Z9I8"/>
<dbReference type="GO" id="GO:0071949">
    <property type="term" value="F:FAD binding"/>
    <property type="evidence" value="ECO:0007669"/>
    <property type="project" value="InterPro"/>
</dbReference>
<evidence type="ECO:0000256" key="4">
    <source>
        <dbReference type="ARBA" id="ARBA00022827"/>
    </source>
</evidence>
<dbReference type="RefSeq" id="XP_025597937.1">
    <property type="nucleotide sequence ID" value="XM_025742554.1"/>
</dbReference>
<dbReference type="Proteomes" id="UP000245946">
    <property type="component" value="Unassembled WGS sequence"/>
</dbReference>
<dbReference type="InterPro" id="IPR050416">
    <property type="entry name" value="FAD-linked_Oxidoreductase"/>
</dbReference>
<name>A0A316Z9I8_9BASI</name>
<protein>
    <recommendedName>
        <fullName evidence="7">FAD-binding PCMH-type domain-containing protein</fullName>
    </recommendedName>
</protein>
<gene>
    <name evidence="8" type="ORF">FA09DRAFT_330318</name>
</gene>
<dbReference type="GeneID" id="37270098"/>
<evidence type="ECO:0000256" key="2">
    <source>
        <dbReference type="ARBA" id="ARBA00005466"/>
    </source>
</evidence>
<accession>A0A316Z9I8</accession>
<evidence type="ECO:0000256" key="3">
    <source>
        <dbReference type="ARBA" id="ARBA00022630"/>
    </source>
</evidence>
<sequence length="816" mass="85072">MSLRPALPPEPAQLEALAAQLRALVAGDVLVRPAAQEAAAAAAAAPASASAPPEAGQPQQKTDVAAERFASHTRLFNCAALPSCFLVVCPRHTADVVAVVNFCREHHLSPSIKSGGFSTAGWSTSGDVLVDMSGLSRISLTHPDEYVFGQLSSATSSAPALRSSKNDANSRRRKAEEAFDSPSPSASASKRRSSPDPCDVAESSARSNAGGHVSRSGSSAGSSSSGALASAVEQAENGTLSSASGSTGAGAGSTAGTSIHSRASGSPSEAKTDSLPAPAPALRPTLRHGANPAYVFEHERWQRHHNPPDSPSSCGNNGGSSARVQLPTSGGFTWREGQGMTSSPLPWDGSSLAGGSSGASCDAPGMPHSGASPALGHLSLAQEAAMGGQRRPKQTLAPGIYTKRALYASFGPGVGIRELDAYTSEAGKAFGAASDSKAKEKGWNNGDEGAPYFVPASAYPVGSTSMTTGGFGFLTRAYGLSFDNIVELELVTADGEVHVINESSTARGGVEADLWWAARGAAPCLGVVTRITAKAYPVSSVFSGNLILPFSPSTAPSLIQHWRDVLKGDVPRELYANLILTSGPDSRSHVVVIQLAWLGARNDGETFVQALSAWSGERVLLKDVQEKSFLDQQQTVAQVLRGGEGRRWSVRAGLIEALTDELIASTVHNFVALQTHARAVLILELAGGAVRDGSAPNANAGCLGNENREAHFAIAALQQWDNKTEDSRCAASADGWTNTRLGPYPSFLERESRQRVAATFGRENLERLLEVKRRVDPQGLFKHNFLGSATSDEPQPLPNTSVEHATPSQQAEAGRS</sequence>
<feature type="compositionally biased region" description="Low complexity" evidence="6">
    <location>
        <begin position="349"/>
        <end position="360"/>
    </location>
</feature>
<dbReference type="GO" id="GO:0016491">
    <property type="term" value="F:oxidoreductase activity"/>
    <property type="evidence" value="ECO:0007669"/>
    <property type="project" value="UniProtKB-KW"/>
</dbReference>
<keyword evidence="4" id="KW-0274">FAD</keyword>
<evidence type="ECO:0000259" key="7">
    <source>
        <dbReference type="PROSITE" id="PS51387"/>
    </source>
</evidence>
<evidence type="ECO:0000256" key="5">
    <source>
        <dbReference type="ARBA" id="ARBA00023002"/>
    </source>
</evidence>
<organism evidence="8 9">
    <name type="scientific">Tilletiopsis washingtonensis</name>
    <dbReference type="NCBI Taxonomy" id="58919"/>
    <lineage>
        <taxon>Eukaryota</taxon>
        <taxon>Fungi</taxon>
        <taxon>Dikarya</taxon>
        <taxon>Basidiomycota</taxon>
        <taxon>Ustilaginomycotina</taxon>
        <taxon>Exobasidiomycetes</taxon>
        <taxon>Entylomatales</taxon>
        <taxon>Entylomatales incertae sedis</taxon>
        <taxon>Tilletiopsis</taxon>
    </lineage>
</organism>
<feature type="compositionally biased region" description="Low complexity" evidence="6">
    <location>
        <begin position="209"/>
        <end position="231"/>
    </location>
</feature>
<feature type="region of interest" description="Disordered" evidence="6">
    <location>
        <begin position="302"/>
        <end position="374"/>
    </location>
</feature>
<dbReference type="STRING" id="58919.A0A316Z9I8"/>
<dbReference type="PANTHER" id="PTHR42973:SF39">
    <property type="entry name" value="FAD-BINDING PCMH-TYPE DOMAIN-CONTAINING PROTEIN"/>
    <property type="match status" value="1"/>
</dbReference>
<dbReference type="InterPro" id="IPR016169">
    <property type="entry name" value="FAD-bd_PCMH_sub2"/>
</dbReference>
<evidence type="ECO:0000313" key="8">
    <source>
        <dbReference type="EMBL" id="PWN97658.1"/>
    </source>
</evidence>
<dbReference type="Pfam" id="PF08031">
    <property type="entry name" value="BBE"/>
    <property type="match status" value="1"/>
</dbReference>
<feature type="compositionally biased region" description="Low complexity" evidence="6">
    <location>
        <begin position="311"/>
        <end position="321"/>
    </location>
</feature>
<feature type="compositionally biased region" description="Polar residues" evidence="6">
    <location>
        <begin position="787"/>
        <end position="816"/>
    </location>
</feature>
<dbReference type="Gene3D" id="3.40.462.20">
    <property type="match status" value="1"/>
</dbReference>
<feature type="domain" description="FAD-binding PCMH-type" evidence="7">
    <location>
        <begin position="335"/>
        <end position="538"/>
    </location>
</feature>
<dbReference type="SUPFAM" id="SSF56176">
    <property type="entry name" value="FAD-binding/transporter-associated domain-like"/>
    <property type="match status" value="2"/>
</dbReference>
<dbReference type="InterPro" id="IPR036318">
    <property type="entry name" value="FAD-bd_PCMH-like_sf"/>
</dbReference>
<dbReference type="EMBL" id="KZ819294">
    <property type="protein sequence ID" value="PWN97658.1"/>
    <property type="molecule type" value="Genomic_DNA"/>
</dbReference>
<keyword evidence="9" id="KW-1185">Reference proteome</keyword>
<dbReference type="OrthoDB" id="9996127at2759"/>
<feature type="compositionally biased region" description="Basic and acidic residues" evidence="6">
    <location>
        <begin position="164"/>
        <end position="177"/>
    </location>
</feature>
<evidence type="ECO:0000256" key="6">
    <source>
        <dbReference type="SAM" id="MobiDB-lite"/>
    </source>
</evidence>
<comment type="cofactor">
    <cofactor evidence="1">
        <name>FAD</name>
        <dbReference type="ChEBI" id="CHEBI:57692"/>
    </cofactor>
</comment>
<evidence type="ECO:0000313" key="9">
    <source>
        <dbReference type="Proteomes" id="UP000245946"/>
    </source>
</evidence>
<feature type="region of interest" description="Disordered" evidence="6">
    <location>
        <begin position="784"/>
        <end position="816"/>
    </location>
</feature>